<evidence type="ECO:0000313" key="1">
    <source>
        <dbReference type="EMBL" id="MXQ55391.1"/>
    </source>
</evidence>
<name>A0A6I4VXI3_9BACL</name>
<dbReference type="Proteomes" id="UP000430692">
    <property type="component" value="Unassembled WGS sequence"/>
</dbReference>
<protein>
    <submittedName>
        <fullName evidence="1">Uncharacterized protein</fullName>
    </submittedName>
</protein>
<dbReference type="EMBL" id="WUUL01000014">
    <property type="protein sequence ID" value="MXQ55391.1"/>
    <property type="molecule type" value="Genomic_DNA"/>
</dbReference>
<reference evidence="1 2" key="1">
    <citation type="submission" date="2019-12" db="EMBL/GenBank/DDBJ databases">
        <title>Whole-genome analyses of novel actinobacteria.</title>
        <authorList>
            <person name="Sahin N."/>
            <person name="Saygin H."/>
        </authorList>
    </citation>
    <scope>NUCLEOTIDE SEQUENCE [LARGE SCALE GENOMIC DNA]</scope>
    <source>
        <strain evidence="1 2">KC615</strain>
    </source>
</reference>
<sequence>MLVNWIKLEYEQYGHLDAQGNLCLPLEYAEDFVRICYQHNISLIGVDFIFRAEDDNYYHITSLDCREIIWSFADWNHLVDYCNQIVWNVIVQEGSKEGTEYFIPYLMEEYDWLMQKILNEPDSLEDGSSSYNYEFENQQF</sequence>
<proteinExistence type="predicted"/>
<comment type="caution">
    <text evidence="1">The sequence shown here is derived from an EMBL/GenBank/DDBJ whole genome shotgun (WGS) entry which is preliminary data.</text>
</comment>
<dbReference type="RefSeq" id="WP_160802741.1">
    <property type="nucleotide sequence ID" value="NZ_WUUL01000014.1"/>
</dbReference>
<accession>A0A6I4VXI3</accession>
<dbReference type="AlphaFoldDB" id="A0A6I4VXI3"/>
<organism evidence="1 2">
    <name type="scientific">Shimazuella alba</name>
    <dbReference type="NCBI Taxonomy" id="2690964"/>
    <lineage>
        <taxon>Bacteria</taxon>
        <taxon>Bacillati</taxon>
        <taxon>Bacillota</taxon>
        <taxon>Bacilli</taxon>
        <taxon>Bacillales</taxon>
        <taxon>Thermoactinomycetaceae</taxon>
        <taxon>Shimazuella</taxon>
    </lineage>
</organism>
<keyword evidence="2" id="KW-1185">Reference proteome</keyword>
<gene>
    <name evidence="1" type="ORF">GSM42_17045</name>
</gene>
<evidence type="ECO:0000313" key="2">
    <source>
        <dbReference type="Proteomes" id="UP000430692"/>
    </source>
</evidence>